<reference evidence="2" key="1">
    <citation type="journal article" date="2020" name="Stud. Mycol.">
        <title>101 Dothideomycetes genomes: a test case for predicting lifestyles and emergence of pathogens.</title>
        <authorList>
            <person name="Haridas S."/>
            <person name="Albert R."/>
            <person name="Binder M."/>
            <person name="Bloem J."/>
            <person name="Labutti K."/>
            <person name="Salamov A."/>
            <person name="Andreopoulos B."/>
            <person name="Baker S."/>
            <person name="Barry K."/>
            <person name="Bills G."/>
            <person name="Bluhm B."/>
            <person name="Cannon C."/>
            <person name="Castanera R."/>
            <person name="Culley D."/>
            <person name="Daum C."/>
            <person name="Ezra D."/>
            <person name="Gonzalez J."/>
            <person name="Henrissat B."/>
            <person name="Kuo A."/>
            <person name="Liang C."/>
            <person name="Lipzen A."/>
            <person name="Lutzoni F."/>
            <person name="Magnuson J."/>
            <person name="Mondo S."/>
            <person name="Nolan M."/>
            <person name="Ohm R."/>
            <person name="Pangilinan J."/>
            <person name="Park H.-J."/>
            <person name="Ramirez L."/>
            <person name="Alfaro M."/>
            <person name="Sun H."/>
            <person name="Tritt A."/>
            <person name="Yoshinaga Y."/>
            <person name="Zwiers L.-H."/>
            <person name="Turgeon B."/>
            <person name="Goodwin S."/>
            <person name="Spatafora J."/>
            <person name="Crous P."/>
            <person name="Grigoriev I."/>
        </authorList>
    </citation>
    <scope>NUCLEOTIDE SEQUENCE</scope>
    <source>
        <strain evidence="2">CBS 115976</strain>
    </source>
</reference>
<proteinExistence type="predicted"/>
<evidence type="ECO:0000313" key="3">
    <source>
        <dbReference type="Proteomes" id="UP000799302"/>
    </source>
</evidence>
<feature type="transmembrane region" description="Helical" evidence="1">
    <location>
        <begin position="55"/>
        <end position="74"/>
    </location>
</feature>
<evidence type="ECO:0000313" key="2">
    <source>
        <dbReference type="EMBL" id="KAF2673453.1"/>
    </source>
</evidence>
<keyword evidence="3" id="KW-1185">Reference proteome</keyword>
<sequence>MANHILQRNGSARPSYYPQWHSEDEAARSSRVRVVLILNCEKLSIFGGYTRNRSYFFLIVLSFFFWSSPTFHQYSTSKELTRYIYGFE</sequence>
<dbReference type="AlphaFoldDB" id="A0A6A6UPS7"/>
<evidence type="ECO:0000256" key="1">
    <source>
        <dbReference type="SAM" id="Phobius"/>
    </source>
</evidence>
<keyword evidence="1" id="KW-1133">Transmembrane helix</keyword>
<protein>
    <submittedName>
        <fullName evidence="2">Uncharacterized protein</fullName>
    </submittedName>
</protein>
<name>A0A6A6UPS7_9PEZI</name>
<keyword evidence="1" id="KW-0812">Transmembrane</keyword>
<dbReference type="EMBL" id="MU004231">
    <property type="protein sequence ID" value="KAF2673453.1"/>
    <property type="molecule type" value="Genomic_DNA"/>
</dbReference>
<accession>A0A6A6UPS7</accession>
<dbReference type="Proteomes" id="UP000799302">
    <property type="component" value="Unassembled WGS sequence"/>
</dbReference>
<gene>
    <name evidence="2" type="ORF">BT63DRAFT_157234</name>
</gene>
<organism evidence="2 3">
    <name type="scientific">Microthyrium microscopicum</name>
    <dbReference type="NCBI Taxonomy" id="703497"/>
    <lineage>
        <taxon>Eukaryota</taxon>
        <taxon>Fungi</taxon>
        <taxon>Dikarya</taxon>
        <taxon>Ascomycota</taxon>
        <taxon>Pezizomycotina</taxon>
        <taxon>Dothideomycetes</taxon>
        <taxon>Dothideomycetes incertae sedis</taxon>
        <taxon>Microthyriales</taxon>
        <taxon>Microthyriaceae</taxon>
        <taxon>Microthyrium</taxon>
    </lineage>
</organism>
<keyword evidence="1" id="KW-0472">Membrane</keyword>